<comment type="caution">
    <text evidence="1">The sequence shown here is derived from an EMBL/GenBank/DDBJ whole genome shotgun (WGS) entry which is preliminary data.</text>
</comment>
<sequence>MFLSDPAASRAKTLVDQAQQTQVLSPTAAAELASLLASLDAAPLSALLPSILASPLVPDLQRCGIEAAATRLLSTQQTAQTIHACFAGIVDALDRIERALEDSPDSGAPLLHLARTCVEKLAQCVERQQQSAVLWEDPSAAPSLVKASDCSVRMLTRCAGFKLRHDKHVAETCVRITKAAARTVDLIAALFKSVAGVAEGRQQWLQQYANHVLERHRAMLAMPQQFKSTWDALCAISEVSGPELCLRVYMQSCDSVRSLANQTTLQLQRISAEEFADAKVQRKLKGPLAFIRYLVFQLPALVARVLAADRAVHWDKLVKAAMGMLDAVFGKLATPDSLARTPEGIEADVRKLAVVVCDKFVLALLAHSTQPLTQHLDDLDAFLRHPGHKCLQLPLLKGLIQPAAHRAVLRVVVESISSFSASQQQELMQSGRPTIVQALVLAIDRDPASLFSHNSKGPTAVSSAGSLGARAAVDAWIATSEHSMSHILAQSTIEGILDVVAGDTIRIDDTNRARLGRLLGGMMKTLSIR</sequence>
<keyword evidence="2" id="KW-1185">Reference proteome</keyword>
<organism evidence="1 2">
    <name type="scientific">Coemansia erecta</name>
    <dbReference type="NCBI Taxonomy" id="147472"/>
    <lineage>
        <taxon>Eukaryota</taxon>
        <taxon>Fungi</taxon>
        <taxon>Fungi incertae sedis</taxon>
        <taxon>Zoopagomycota</taxon>
        <taxon>Kickxellomycotina</taxon>
        <taxon>Kickxellomycetes</taxon>
        <taxon>Kickxellales</taxon>
        <taxon>Kickxellaceae</taxon>
        <taxon>Coemansia</taxon>
    </lineage>
</organism>
<protein>
    <submittedName>
        <fullName evidence="1">Uncharacterized protein</fullName>
    </submittedName>
</protein>
<dbReference type="OrthoDB" id="5590161at2759"/>
<dbReference type="Proteomes" id="UP001149813">
    <property type="component" value="Unassembled WGS sequence"/>
</dbReference>
<reference evidence="1" key="1">
    <citation type="submission" date="2022-07" db="EMBL/GenBank/DDBJ databases">
        <title>Phylogenomic reconstructions and comparative analyses of Kickxellomycotina fungi.</title>
        <authorList>
            <person name="Reynolds N.K."/>
            <person name="Stajich J.E."/>
            <person name="Barry K."/>
            <person name="Grigoriev I.V."/>
            <person name="Crous P."/>
            <person name="Smith M.E."/>
        </authorList>
    </citation>
    <scope>NUCLEOTIDE SEQUENCE</scope>
    <source>
        <strain evidence="1">NBRC 32514</strain>
    </source>
</reference>
<proteinExistence type="predicted"/>
<gene>
    <name evidence="1" type="ORF">LPJ53_000034</name>
</gene>
<dbReference type="EMBL" id="JANBOJ010000001">
    <property type="protein sequence ID" value="KAJ1725773.1"/>
    <property type="molecule type" value="Genomic_DNA"/>
</dbReference>
<evidence type="ECO:0000313" key="1">
    <source>
        <dbReference type="EMBL" id="KAJ1725773.1"/>
    </source>
</evidence>
<name>A0A9W8CW19_9FUNG</name>
<accession>A0A9W8CW19</accession>
<dbReference type="AlphaFoldDB" id="A0A9W8CW19"/>
<evidence type="ECO:0000313" key="2">
    <source>
        <dbReference type="Proteomes" id="UP001149813"/>
    </source>
</evidence>